<dbReference type="PANTHER" id="PTHR11362">
    <property type="entry name" value="PHOSPHATIDYLETHANOLAMINE-BINDING PROTEIN"/>
    <property type="match status" value="1"/>
</dbReference>
<evidence type="ECO:0000313" key="2">
    <source>
        <dbReference type="EMBL" id="KAG7193232.1"/>
    </source>
</evidence>
<dbReference type="PROSITE" id="PS01220">
    <property type="entry name" value="PBP"/>
    <property type="match status" value="1"/>
</dbReference>
<dbReference type="AlphaFoldDB" id="A0A9P7V8L6"/>
<dbReference type="GeneID" id="66114368"/>
<proteinExistence type="inferred from homology"/>
<evidence type="ECO:0000313" key="3">
    <source>
        <dbReference type="Proteomes" id="UP000790833"/>
    </source>
</evidence>
<dbReference type="InterPro" id="IPR036610">
    <property type="entry name" value="PEBP-like_sf"/>
</dbReference>
<dbReference type="InterPro" id="IPR035810">
    <property type="entry name" value="PEBP_euk"/>
</dbReference>
<dbReference type="Gene3D" id="3.90.280.10">
    <property type="entry name" value="PEBP-like"/>
    <property type="match status" value="1"/>
</dbReference>
<dbReference type="GO" id="GO:0030162">
    <property type="term" value="P:regulation of proteolysis"/>
    <property type="evidence" value="ECO:0007669"/>
    <property type="project" value="TreeGrafter"/>
</dbReference>
<dbReference type="CDD" id="cd00866">
    <property type="entry name" value="PEBP_euk"/>
    <property type="match status" value="1"/>
</dbReference>
<dbReference type="GO" id="GO:0005543">
    <property type="term" value="F:phospholipid binding"/>
    <property type="evidence" value="ECO:0007669"/>
    <property type="project" value="TreeGrafter"/>
</dbReference>
<dbReference type="Pfam" id="PF01161">
    <property type="entry name" value="PBP"/>
    <property type="match status" value="1"/>
</dbReference>
<evidence type="ECO:0008006" key="4">
    <source>
        <dbReference type="Google" id="ProtNLM"/>
    </source>
</evidence>
<evidence type="ECO:0000256" key="1">
    <source>
        <dbReference type="ARBA" id="ARBA00007091"/>
    </source>
</evidence>
<name>A0A9P7V8L6_9ASCO</name>
<organism evidence="2 3">
    <name type="scientific">Scheffersomyces spartinae</name>
    <dbReference type="NCBI Taxonomy" id="45513"/>
    <lineage>
        <taxon>Eukaryota</taxon>
        <taxon>Fungi</taxon>
        <taxon>Dikarya</taxon>
        <taxon>Ascomycota</taxon>
        <taxon>Saccharomycotina</taxon>
        <taxon>Pichiomycetes</taxon>
        <taxon>Debaryomycetaceae</taxon>
        <taxon>Scheffersomyces</taxon>
    </lineage>
</organism>
<dbReference type="InterPro" id="IPR001858">
    <property type="entry name" value="Phosphatidylethanolamine-bd_CS"/>
</dbReference>
<dbReference type="GO" id="GO:0030414">
    <property type="term" value="F:peptidase inhibitor activity"/>
    <property type="evidence" value="ECO:0007669"/>
    <property type="project" value="TreeGrafter"/>
</dbReference>
<dbReference type="RefSeq" id="XP_043048780.1">
    <property type="nucleotide sequence ID" value="XM_043191808.1"/>
</dbReference>
<dbReference type="PANTHER" id="PTHR11362:SF148">
    <property type="entry name" value="CARBOXYPEPTIDASE Y INHIBITOR"/>
    <property type="match status" value="1"/>
</dbReference>
<sequence length="210" mass="23406">MPLLTITQSLNDSVKKHGIVPEVVDEFESQGLLSIEYPNGSQVSLGNTLTVANTQEIPKIQFILNSSKEFSVSNKDKFLLVLTDPDAPSNKDHKWSEYAHWIVSDLTLNVPSEDAKPDEVEFISTVLDVSKSTEILKYEGPGPPPKTGKHRYVFLLYKQDPEVAKYDVPLGRPTWGTGTPSSGVRDYIQKHGGKLQLLSVNFFFAQSEEQ</sequence>
<dbReference type="GO" id="GO:0046578">
    <property type="term" value="P:regulation of Ras protein signal transduction"/>
    <property type="evidence" value="ECO:0007669"/>
    <property type="project" value="TreeGrafter"/>
</dbReference>
<dbReference type="OrthoDB" id="2506647at2759"/>
<dbReference type="InterPro" id="IPR008914">
    <property type="entry name" value="PEBP"/>
</dbReference>
<reference evidence="2" key="1">
    <citation type="submission" date="2021-03" db="EMBL/GenBank/DDBJ databases">
        <authorList>
            <person name="Palmer J.M."/>
        </authorList>
    </citation>
    <scope>NUCLEOTIDE SEQUENCE</scope>
    <source>
        <strain evidence="2">ARV_011</strain>
    </source>
</reference>
<protein>
    <recommendedName>
        <fullName evidence="4">Carboxypeptidase Y inhibitor</fullName>
    </recommendedName>
</protein>
<dbReference type="SUPFAM" id="SSF49777">
    <property type="entry name" value="PEBP-like"/>
    <property type="match status" value="1"/>
</dbReference>
<comment type="caution">
    <text evidence="2">The sequence shown here is derived from an EMBL/GenBank/DDBJ whole genome shotgun (WGS) entry which is preliminary data.</text>
</comment>
<comment type="similarity">
    <text evidence="1">Belongs to the phosphatidylethanolamine-binding protein family.</text>
</comment>
<keyword evidence="3" id="KW-1185">Reference proteome</keyword>
<dbReference type="EMBL" id="JAHMUF010000013">
    <property type="protein sequence ID" value="KAG7193232.1"/>
    <property type="molecule type" value="Genomic_DNA"/>
</dbReference>
<gene>
    <name evidence="2" type="ORF">KQ657_000994</name>
</gene>
<accession>A0A9P7V8L6</accession>
<dbReference type="Proteomes" id="UP000790833">
    <property type="component" value="Unassembled WGS sequence"/>
</dbReference>